<protein>
    <submittedName>
        <fullName evidence="2">Uncharacterized protein</fullName>
    </submittedName>
</protein>
<sequence length="50" mass="5594">MVIDEEAGYCSEAVERACCLGSLAIHHCPLSKDTRRDQEPHEARKAWPLA</sequence>
<reference evidence="2" key="1">
    <citation type="submission" date="2014-09" db="EMBL/GenBank/DDBJ databases">
        <authorList>
            <person name="Magalhaes I.L.F."/>
            <person name="Oliveira U."/>
            <person name="Santos F.R."/>
            <person name="Vidigal T.H.D.A."/>
            <person name="Brescovit A.D."/>
            <person name="Santos A.J."/>
        </authorList>
    </citation>
    <scope>NUCLEOTIDE SEQUENCE</scope>
    <source>
        <tissue evidence="2">Shoot tissue taken approximately 20 cm above the soil surface</tissue>
    </source>
</reference>
<dbReference type="EMBL" id="GBRH01241913">
    <property type="protein sequence ID" value="JAD55982.1"/>
    <property type="molecule type" value="Transcribed_RNA"/>
</dbReference>
<name>A0A0A9B9K1_ARUDO</name>
<evidence type="ECO:0000313" key="2">
    <source>
        <dbReference type="EMBL" id="JAD55982.1"/>
    </source>
</evidence>
<evidence type="ECO:0000256" key="1">
    <source>
        <dbReference type="SAM" id="MobiDB-lite"/>
    </source>
</evidence>
<dbReference type="AlphaFoldDB" id="A0A0A9B9K1"/>
<proteinExistence type="predicted"/>
<accession>A0A0A9B9K1</accession>
<feature type="region of interest" description="Disordered" evidence="1">
    <location>
        <begin position="31"/>
        <end position="50"/>
    </location>
</feature>
<reference evidence="2" key="2">
    <citation type="journal article" date="2015" name="Data Brief">
        <title>Shoot transcriptome of the giant reed, Arundo donax.</title>
        <authorList>
            <person name="Barrero R.A."/>
            <person name="Guerrero F.D."/>
            <person name="Moolhuijzen P."/>
            <person name="Goolsby J.A."/>
            <person name="Tidwell J."/>
            <person name="Bellgard S.E."/>
            <person name="Bellgard M.I."/>
        </authorList>
    </citation>
    <scope>NUCLEOTIDE SEQUENCE</scope>
    <source>
        <tissue evidence="2">Shoot tissue taken approximately 20 cm above the soil surface</tissue>
    </source>
</reference>
<organism evidence="2">
    <name type="scientific">Arundo donax</name>
    <name type="common">Giant reed</name>
    <name type="synonym">Donax arundinaceus</name>
    <dbReference type="NCBI Taxonomy" id="35708"/>
    <lineage>
        <taxon>Eukaryota</taxon>
        <taxon>Viridiplantae</taxon>
        <taxon>Streptophyta</taxon>
        <taxon>Embryophyta</taxon>
        <taxon>Tracheophyta</taxon>
        <taxon>Spermatophyta</taxon>
        <taxon>Magnoliopsida</taxon>
        <taxon>Liliopsida</taxon>
        <taxon>Poales</taxon>
        <taxon>Poaceae</taxon>
        <taxon>PACMAD clade</taxon>
        <taxon>Arundinoideae</taxon>
        <taxon>Arundineae</taxon>
        <taxon>Arundo</taxon>
    </lineage>
</organism>